<dbReference type="Gene3D" id="3.30.565.10">
    <property type="entry name" value="Histidine kinase-like ATPase, C-terminal domain"/>
    <property type="match status" value="1"/>
</dbReference>
<keyword evidence="8" id="KW-0812">Transmembrane</keyword>
<evidence type="ECO:0000259" key="9">
    <source>
        <dbReference type="PROSITE" id="PS50109"/>
    </source>
</evidence>
<organism evidence="10 11">
    <name type="scientific">Clostridium aciditolerans</name>
    <dbReference type="NCBI Taxonomy" id="339861"/>
    <lineage>
        <taxon>Bacteria</taxon>
        <taxon>Bacillati</taxon>
        <taxon>Bacillota</taxon>
        <taxon>Clostridia</taxon>
        <taxon>Eubacteriales</taxon>
        <taxon>Clostridiaceae</taxon>
        <taxon>Clostridium</taxon>
    </lineage>
</organism>
<dbReference type="CDD" id="cd00082">
    <property type="entry name" value="HisKA"/>
    <property type="match status" value="1"/>
</dbReference>
<dbReference type="SUPFAM" id="SSF55874">
    <property type="entry name" value="ATPase domain of HSP90 chaperone/DNA topoisomerase II/histidine kinase"/>
    <property type="match status" value="1"/>
</dbReference>
<comment type="subcellular location">
    <subcellularLocation>
        <location evidence="2">Membrane</location>
    </subcellularLocation>
</comment>
<dbReference type="SMART" id="SM00387">
    <property type="entry name" value="HATPase_c"/>
    <property type="match status" value="1"/>
</dbReference>
<dbReference type="EMBL" id="JAEEGB010000038">
    <property type="protein sequence ID" value="MBI6875138.1"/>
    <property type="molecule type" value="Genomic_DNA"/>
</dbReference>
<dbReference type="SUPFAM" id="SSF47384">
    <property type="entry name" value="Homodimeric domain of signal transducing histidine kinase"/>
    <property type="match status" value="1"/>
</dbReference>
<keyword evidence="4" id="KW-0597">Phosphoprotein</keyword>
<evidence type="ECO:0000256" key="3">
    <source>
        <dbReference type="ARBA" id="ARBA00012438"/>
    </source>
</evidence>
<keyword evidence="8" id="KW-0472">Membrane</keyword>
<dbReference type="PANTHER" id="PTHR45453:SF1">
    <property type="entry name" value="PHOSPHATE REGULON SENSOR PROTEIN PHOR"/>
    <property type="match status" value="1"/>
</dbReference>
<dbReference type="EC" id="2.7.13.3" evidence="3"/>
<proteinExistence type="predicted"/>
<evidence type="ECO:0000256" key="1">
    <source>
        <dbReference type="ARBA" id="ARBA00000085"/>
    </source>
</evidence>
<dbReference type="AlphaFoldDB" id="A0A934I2K6"/>
<keyword evidence="5" id="KW-0808">Transferase</keyword>
<dbReference type="InterPro" id="IPR003594">
    <property type="entry name" value="HATPase_dom"/>
</dbReference>
<dbReference type="Pfam" id="PF00512">
    <property type="entry name" value="HisKA"/>
    <property type="match status" value="1"/>
</dbReference>
<comment type="catalytic activity">
    <reaction evidence="1">
        <text>ATP + protein L-histidine = ADP + protein N-phospho-L-histidine.</text>
        <dbReference type="EC" id="2.7.13.3"/>
    </reaction>
</comment>
<dbReference type="InterPro" id="IPR036890">
    <property type="entry name" value="HATPase_C_sf"/>
</dbReference>
<dbReference type="CDD" id="cd00075">
    <property type="entry name" value="HATPase"/>
    <property type="match status" value="1"/>
</dbReference>
<sequence length="308" mass="35326">MIYIEVLIITILISVIIIFVTLYVLLRKEVKSITYQLNKINSSKANSKVLLSLRDKSLEGLALEINKTLEDKRKTEVEYKKIDLELRQAIANMSHDLRTPLTSIMGYIQLTEDESLPINEKKEYMDIVKKRAKSLQALITSFYELSRLEAKEYKFEFKSLSLPNILCDITASFYNDFINKGIEPAMDIDEKAAMIIADENALRRVFSNLIQNMIKYGEKSVFISLKQQDNFIIIVFKNDAPNLSVEDASHLFERFFTVDRTRNGNNTGLGLAISKQLLEQMGHEISAELLDGKLGITIKFKMYRVSDS</sequence>
<evidence type="ECO:0000256" key="7">
    <source>
        <dbReference type="ARBA" id="ARBA00023012"/>
    </source>
</evidence>
<dbReference type="PROSITE" id="PS50109">
    <property type="entry name" value="HIS_KIN"/>
    <property type="match status" value="1"/>
</dbReference>
<keyword evidence="11" id="KW-1185">Reference proteome</keyword>
<dbReference type="InterPro" id="IPR050351">
    <property type="entry name" value="BphY/WalK/GraS-like"/>
</dbReference>
<evidence type="ECO:0000313" key="10">
    <source>
        <dbReference type="EMBL" id="MBI6875138.1"/>
    </source>
</evidence>
<gene>
    <name evidence="10" type="ORF">I6U51_20905</name>
</gene>
<comment type="caution">
    <text evidence="10">The sequence shown here is derived from an EMBL/GenBank/DDBJ whole genome shotgun (WGS) entry which is preliminary data.</text>
</comment>
<dbReference type="GO" id="GO:0016036">
    <property type="term" value="P:cellular response to phosphate starvation"/>
    <property type="evidence" value="ECO:0007669"/>
    <property type="project" value="TreeGrafter"/>
</dbReference>
<dbReference type="InterPro" id="IPR008358">
    <property type="entry name" value="Sig_transdc_His_kin/Pase_MprB"/>
</dbReference>
<evidence type="ECO:0000256" key="4">
    <source>
        <dbReference type="ARBA" id="ARBA00022553"/>
    </source>
</evidence>
<dbReference type="Pfam" id="PF02518">
    <property type="entry name" value="HATPase_c"/>
    <property type="match status" value="1"/>
</dbReference>
<evidence type="ECO:0000256" key="6">
    <source>
        <dbReference type="ARBA" id="ARBA00022777"/>
    </source>
</evidence>
<dbReference type="InterPro" id="IPR036097">
    <property type="entry name" value="HisK_dim/P_sf"/>
</dbReference>
<dbReference type="Proteomes" id="UP000622687">
    <property type="component" value="Unassembled WGS sequence"/>
</dbReference>
<reference evidence="10" key="1">
    <citation type="submission" date="2020-12" db="EMBL/GenBank/DDBJ databases">
        <title>Clostridium thailandense sp. nov., a novel acetogenic bacterium isolated from peat land soil in Thailand.</title>
        <authorList>
            <person name="Chaikitkaew S."/>
            <person name="Birkeland N.K."/>
        </authorList>
    </citation>
    <scope>NUCLEOTIDE SEQUENCE</scope>
    <source>
        <strain evidence="10">DSM 17425</strain>
    </source>
</reference>
<dbReference type="InterPro" id="IPR005467">
    <property type="entry name" value="His_kinase_dom"/>
</dbReference>
<keyword evidence="6 10" id="KW-0418">Kinase</keyword>
<accession>A0A934I2K6</accession>
<dbReference type="InterPro" id="IPR003661">
    <property type="entry name" value="HisK_dim/P_dom"/>
</dbReference>
<evidence type="ECO:0000256" key="5">
    <source>
        <dbReference type="ARBA" id="ARBA00022679"/>
    </source>
</evidence>
<feature type="transmembrane region" description="Helical" evidence="8">
    <location>
        <begin position="6"/>
        <end position="26"/>
    </location>
</feature>
<evidence type="ECO:0000256" key="8">
    <source>
        <dbReference type="SAM" id="Phobius"/>
    </source>
</evidence>
<dbReference type="PRINTS" id="PR01780">
    <property type="entry name" value="LANTIREGPROT"/>
</dbReference>
<keyword evidence="7" id="KW-0902">Two-component regulatory system</keyword>
<feature type="domain" description="Histidine kinase" evidence="9">
    <location>
        <begin position="92"/>
        <end position="306"/>
    </location>
</feature>
<dbReference type="GO" id="GO:0005886">
    <property type="term" value="C:plasma membrane"/>
    <property type="evidence" value="ECO:0007669"/>
    <property type="project" value="TreeGrafter"/>
</dbReference>
<dbReference type="Gene3D" id="1.10.287.130">
    <property type="match status" value="1"/>
</dbReference>
<keyword evidence="8" id="KW-1133">Transmembrane helix</keyword>
<evidence type="ECO:0000256" key="2">
    <source>
        <dbReference type="ARBA" id="ARBA00004370"/>
    </source>
</evidence>
<dbReference type="SMART" id="SM00388">
    <property type="entry name" value="HisKA"/>
    <property type="match status" value="1"/>
</dbReference>
<dbReference type="GO" id="GO:0000155">
    <property type="term" value="F:phosphorelay sensor kinase activity"/>
    <property type="evidence" value="ECO:0007669"/>
    <property type="project" value="InterPro"/>
</dbReference>
<dbReference type="GO" id="GO:0004721">
    <property type="term" value="F:phosphoprotein phosphatase activity"/>
    <property type="evidence" value="ECO:0007669"/>
    <property type="project" value="TreeGrafter"/>
</dbReference>
<protein>
    <recommendedName>
        <fullName evidence="3">histidine kinase</fullName>
        <ecNumber evidence="3">2.7.13.3</ecNumber>
    </recommendedName>
</protein>
<name>A0A934I2K6_9CLOT</name>
<evidence type="ECO:0000313" key="11">
    <source>
        <dbReference type="Proteomes" id="UP000622687"/>
    </source>
</evidence>
<dbReference type="PANTHER" id="PTHR45453">
    <property type="entry name" value="PHOSPHATE REGULON SENSOR PROTEIN PHOR"/>
    <property type="match status" value="1"/>
</dbReference>